<evidence type="ECO:0000313" key="2">
    <source>
        <dbReference type="EMBL" id="SLN21411.1"/>
    </source>
</evidence>
<feature type="signal peptide" evidence="1">
    <location>
        <begin position="1"/>
        <end position="19"/>
    </location>
</feature>
<dbReference type="AlphaFoldDB" id="A0A1X6YHR8"/>
<organism evidence="2 3">
    <name type="scientific">Roseovarius albus</name>
    <dbReference type="NCBI Taxonomy" id="1247867"/>
    <lineage>
        <taxon>Bacteria</taxon>
        <taxon>Pseudomonadati</taxon>
        <taxon>Pseudomonadota</taxon>
        <taxon>Alphaproteobacteria</taxon>
        <taxon>Rhodobacterales</taxon>
        <taxon>Roseobacteraceae</taxon>
        <taxon>Roseovarius</taxon>
    </lineage>
</organism>
<sequence>MKFCAFIFCLVGWPLAINAQPLMSAQEFEAYTESKTFYYGSDGNAYGAEEYLKNRRVRWSFLDGECQEGYWYPEGDLICFRYDETPEPQCWSFAQSGGGLVARFENDPTSTTLYEVEQSSEPLLCLGPKIGV</sequence>
<dbReference type="OrthoDB" id="7304934at2"/>
<keyword evidence="3" id="KW-1185">Reference proteome</keyword>
<dbReference type="EMBL" id="FWFX01000002">
    <property type="protein sequence ID" value="SLN21411.1"/>
    <property type="molecule type" value="Genomic_DNA"/>
</dbReference>
<evidence type="ECO:0000313" key="3">
    <source>
        <dbReference type="Proteomes" id="UP000193061"/>
    </source>
</evidence>
<proteinExistence type="predicted"/>
<evidence type="ECO:0000256" key="1">
    <source>
        <dbReference type="SAM" id="SignalP"/>
    </source>
</evidence>
<protein>
    <submittedName>
        <fullName evidence="2">Uncharacterized protein</fullName>
    </submittedName>
</protein>
<dbReference type="Proteomes" id="UP000193061">
    <property type="component" value="Unassembled WGS sequence"/>
</dbReference>
<feature type="chain" id="PRO_5012507672" evidence="1">
    <location>
        <begin position="20"/>
        <end position="132"/>
    </location>
</feature>
<accession>A0A1X6YHR8</accession>
<keyword evidence="1" id="KW-0732">Signal</keyword>
<reference evidence="2 3" key="1">
    <citation type="submission" date="2017-03" db="EMBL/GenBank/DDBJ databases">
        <authorList>
            <person name="Afonso C.L."/>
            <person name="Miller P.J."/>
            <person name="Scott M.A."/>
            <person name="Spackman E."/>
            <person name="Goraichik I."/>
            <person name="Dimitrov K.M."/>
            <person name="Suarez D.L."/>
            <person name="Swayne D.E."/>
        </authorList>
    </citation>
    <scope>NUCLEOTIDE SEQUENCE [LARGE SCALE GENOMIC DNA]</scope>
    <source>
        <strain evidence="2 3">CECT 7450</strain>
    </source>
</reference>
<name>A0A1X6YHR8_9RHOB</name>
<gene>
    <name evidence="2" type="ORF">ROA7450_00761</name>
</gene>
<dbReference type="RefSeq" id="WP_085804318.1">
    <property type="nucleotide sequence ID" value="NZ_FWFX01000002.1"/>
</dbReference>